<keyword evidence="9" id="KW-1185">Reference proteome</keyword>
<comment type="caution">
    <text evidence="8">The sequence shown here is derived from an EMBL/GenBank/DDBJ whole genome shotgun (WGS) entry which is preliminary data.</text>
</comment>
<evidence type="ECO:0000256" key="3">
    <source>
        <dbReference type="ARBA" id="ARBA00022691"/>
    </source>
</evidence>
<reference evidence="8" key="3">
    <citation type="submission" date="2023-02" db="EMBL/GenBank/DDBJ databases">
        <authorList>
            <person name="Sun Q."/>
            <person name="Mori K."/>
        </authorList>
    </citation>
    <scope>NUCLEOTIDE SEQUENCE</scope>
    <source>
        <strain evidence="8">NBRC 113072</strain>
    </source>
</reference>
<proteinExistence type="inferred from homology"/>
<dbReference type="InterPro" id="IPR029063">
    <property type="entry name" value="SAM-dependent_MTases_sf"/>
</dbReference>
<evidence type="ECO:0000256" key="2">
    <source>
        <dbReference type="ARBA" id="ARBA00022679"/>
    </source>
</evidence>
<evidence type="ECO:0000256" key="5">
    <source>
        <dbReference type="PROSITE-ProRule" id="PRU10015"/>
    </source>
</evidence>
<evidence type="ECO:0000259" key="6">
    <source>
        <dbReference type="Pfam" id="PF13649"/>
    </source>
</evidence>
<feature type="domain" description="Methyltransferase" evidence="6">
    <location>
        <begin position="236"/>
        <end position="303"/>
    </location>
</feature>
<feature type="binding site" evidence="4">
    <location>
        <position position="305"/>
    </location>
    <ligand>
        <name>S-adenosyl-L-methionine</name>
        <dbReference type="ChEBI" id="CHEBI:59789"/>
    </ligand>
</feature>
<evidence type="ECO:0000313" key="9">
    <source>
        <dbReference type="Proteomes" id="UP001157126"/>
    </source>
</evidence>
<dbReference type="CDD" id="cd02440">
    <property type="entry name" value="AdoMet_MTases"/>
    <property type="match status" value="1"/>
</dbReference>
<evidence type="ECO:0000313" key="8">
    <source>
        <dbReference type="EMBL" id="GMA42367.1"/>
    </source>
</evidence>
<name>A0ABQ6J087_9MICO</name>
<evidence type="ECO:0000256" key="1">
    <source>
        <dbReference type="ARBA" id="ARBA00022603"/>
    </source>
</evidence>
<dbReference type="Gene3D" id="3.40.50.150">
    <property type="entry name" value="Vaccinia Virus protein VP39"/>
    <property type="match status" value="1"/>
</dbReference>
<dbReference type="SUPFAM" id="SSF53335">
    <property type="entry name" value="S-adenosyl-L-methionine-dependent methyltransferases"/>
    <property type="match status" value="1"/>
</dbReference>
<dbReference type="PANTHER" id="PTHR11061">
    <property type="entry name" value="RNA M5U METHYLTRANSFERASE"/>
    <property type="match status" value="1"/>
</dbReference>
<keyword evidence="3 4" id="KW-0949">S-adenosyl-L-methionine</keyword>
<feature type="active site" evidence="5">
    <location>
        <position position="332"/>
    </location>
</feature>
<dbReference type="InterPro" id="IPR041698">
    <property type="entry name" value="Methyltransf_25"/>
</dbReference>
<keyword evidence="2 4" id="KW-0808">Transferase</keyword>
<reference evidence="9" key="2">
    <citation type="journal article" date="2019" name="Int. J. Syst. Evol. Microbiol.">
        <title>The Global Catalogue of Microorganisms (GCM) 10K type strain sequencing project: providing services to taxonomists for standard genome sequencing and annotation.</title>
        <authorList>
            <consortium name="The Broad Institute Genomics Platform"/>
            <consortium name="The Broad Institute Genome Sequencing Center for Infectious Disease"/>
            <person name="Wu L."/>
            <person name="Ma J."/>
        </authorList>
    </citation>
    <scope>NUCLEOTIDE SEQUENCE [LARGE SCALE GENOMIC DNA]</scope>
    <source>
        <strain evidence="9">NBRC 113072</strain>
    </source>
</reference>
<dbReference type="RefSeq" id="WP_284302047.1">
    <property type="nucleotide sequence ID" value="NZ_BSUO01000001.1"/>
</dbReference>
<dbReference type="EMBL" id="BSUO01000001">
    <property type="protein sequence ID" value="GMA37984.1"/>
    <property type="molecule type" value="Genomic_DNA"/>
</dbReference>
<accession>A0ABQ6J087</accession>
<evidence type="ECO:0000313" key="7">
    <source>
        <dbReference type="EMBL" id="GMA37984.1"/>
    </source>
</evidence>
<comment type="similarity">
    <text evidence="4">Belongs to the class I-like SAM-binding methyltransferase superfamily. RNA M5U methyltransferase family.</text>
</comment>
<dbReference type="EMBL" id="BSUO01000001">
    <property type="protein sequence ID" value="GMA42367.1"/>
    <property type="molecule type" value="Genomic_DNA"/>
</dbReference>
<dbReference type="PROSITE" id="PS51687">
    <property type="entry name" value="SAM_MT_RNA_M5U"/>
    <property type="match status" value="1"/>
</dbReference>
<dbReference type="Pfam" id="PF13649">
    <property type="entry name" value="Methyltransf_25"/>
    <property type="match status" value="1"/>
</dbReference>
<dbReference type="Gene3D" id="2.40.50.1070">
    <property type="match status" value="1"/>
</dbReference>
<reference evidence="8" key="1">
    <citation type="journal article" date="2014" name="Int. J. Syst. Evol. Microbiol.">
        <title>Complete genome of a new Firmicutes species belonging to the dominant human colonic microbiota ('Ruminococcus bicirculans') reveals two chromosomes and a selective capacity to utilize plant glucans.</title>
        <authorList>
            <consortium name="NISC Comparative Sequencing Program"/>
            <person name="Wegmann U."/>
            <person name="Louis P."/>
            <person name="Goesmann A."/>
            <person name="Henrissat B."/>
            <person name="Duncan S.H."/>
            <person name="Flint H.J."/>
        </authorList>
    </citation>
    <scope>NUCLEOTIDE SEQUENCE</scope>
    <source>
        <strain evidence="8">NBRC 113072</strain>
    </source>
</reference>
<feature type="binding site" evidence="4">
    <location>
        <position position="240"/>
    </location>
    <ligand>
        <name>S-adenosyl-L-methionine</name>
        <dbReference type="ChEBI" id="CHEBI:59789"/>
    </ligand>
</feature>
<feature type="binding site" evidence="4">
    <location>
        <position position="211"/>
    </location>
    <ligand>
        <name>S-adenosyl-L-methionine</name>
        <dbReference type="ChEBI" id="CHEBI:59789"/>
    </ligand>
</feature>
<gene>
    <name evidence="8" type="primary">rumB_2</name>
    <name evidence="7" type="synonym">rumB_1</name>
    <name evidence="7" type="ORF">GCM10025883_00290</name>
    <name evidence="8" type="ORF">GCM10025883_44120</name>
</gene>
<feature type="binding site" evidence="4">
    <location>
        <position position="261"/>
    </location>
    <ligand>
        <name>S-adenosyl-L-methionine</name>
        <dbReference type="ChEBI" id="CHEBI:59789"/>
    </ligand>
</feature>
<protein>
    <submittedName>
        <fullName evidence="8">23S rRNA (Uracil(747)-C(5))-methyltransferase</fullName>
    </submittedName>
</protein>
<dbReference type="InterPro" id="IPR010280">
    <property type="entry name" value="U5_MeTrfase_fam"/>
</dbReference>
<dbReference type="InterPro" id="IPR030390">
    <property type="entry name" value="MeTrfase_TrmA_AS"/>
</dbReference>
<sequence length="375" mass="40346">MQCDYFDAGVCRSCTRMGEPYDAQLADKDRRVREIVGDRPALAWSAPFGSPESHFRAKAKMVVGGTPNAPTLGILDADGHGVDLRACGLLGPATTASMPVLARFITDTGLRPYDVPARTGELKNIHVLESAGGELMVRFVLRSEGQVGRLRRSLPALFDALPGLRVVSVNLLPRHVALPEGEEEILLTEETTLPMTIGDVTLHPMPGAFVQTNSVVASGLYRQAAEWIDECDPRSVLDLYCGVGGFALHAARTGRAVHGVEVSTEAVASARRSAAEMGLDARFEVGDATAWAASLPTPPDLVVVNPPRRGIRARLASWLEDSGVGAVVYSSCNPVTLAADLDRMPSLRPVRARLFDMFPQSDHAEVLVLLRRDAH</sequence>
<dbReference type="Proteomes" id="UP001157126">
    <property type="component" value="Unassembled WGS sequence"/>
</dbReference>
<dbReference type="PROSITE" id="PS01230">
    <property type="entry name" value="TRMA_1"/>
    <property type="match status" value="1"/>
</dbReference>
<keyword evidence="1 4" id="KW-0489">Methyltransferase</keyword>
<organism evidence="8 9">
    <name type="scientific">Mobilicoccus caccae</name>
    <dbReference type="NCBI Taxonomy" id="1859295"/>
    <lineage>
        <taxon>Bacteria</taxon>
        <taxon>Bacillati</taxon>
        <taxon>Actinomycetota</taxon>
        <taxon>Actinomycetes</taxon>
        <taxon>Micrococcales</taxon>
        <taxon>Dermatophilaceae</taxon>
        <taxon>Mobilicoccus</taxon>
    </lineage>
</organism>
<dbReference type="PANTHER" id="PTHR11061:SF30">
    <property type="entry name" value="TRNA (URACIL(54)-C(5))-METHYLTRANSFERASE"/>
    <property type="match status" value="1"/>
</dbReference>
<feature type="active site" description="Nucleophile" evidence="4">
    <location>
        <position position="332"/>
    </location>
</feature>
<evidence type="ECO:0000256" key="4">
    <source>
        <dbReference type="PROSITE-ProRule" id="PRU01024"/>
    </source>
</evidence>